<reference evidence="2" key="1">
    <citation type="journal article" date="2017" name="BMC Genomics">
        <title>Gapless genome assembly of Colletotrichum higginsianum reveals chromosome structure and association of transposable elements with secondary metabolite gene clusters.</title>
        <authorList>
            <person name="Dallery J.-F."/>
            <person name="Lapalu N."/>
            <person name="Zampounis A."/>
            <person name="Pigne S."/>
            <person name="Luyten I."/>
            <person name="Amselem J."/>
            <person name="Wittenberg A.H.J."/>
            <person name="Zhou S."/>
            <person name="de Queiroz M.V."/>
            <person name="Robin G.P."/>
            <person name="Auger A."/>
            <person name="Hainaut M."/>
            <person name="Henrissat B."/>
            <person name="Kim K.-T."/>
            <person name="Lee Y.-H."/>
            <person name="Lespinet O."/>
            <person name="Schwartz D.C."/>
            <person name="Thon M.R."/>
            <person name="O'Connell R.J."/>
        </authorList>
    </citation>
    <scope>NUCLEOTIDE SEQUENCE [LARGE SCALE GENOMIC DNA]</scope>
    <source>
        <strain evidence="2">IMI 349063</strain>
    </source>
</reference>
<dbReference type="VEuPathDB" id="FungiDB:CH63R_00931"/>
<gene>
    <name evidence="1" type="ORF">CH63R_00931</name>
</gene>
<dbReference type="EMBL" id="LTAN01000001">
    <property type="protein sequence ID" value="OBR15751.1"/>
    <property type="molecule type" value="Genomic_DNA"/>
</dbReference>
<dbReference type="RefSeq" id="XP_018164268.1">
    <property type="nucleotide sequence ID" value="XM_018295906.1"/>
</dbReference>
<evidence type="ECO:0000313" key="2">
    <source>
        <dbReference type="Proteomes" id="UP000092177"/>
    </source>
</evidence>
<keyword evidence="2" id="KW-1185">Reference proteome</keyword>
<sequence>MQARKQRPSGNSLCACRFGYSRLPQRPAFEFESLGCDAGQALRRSGGLRLGTDPEKPETRGLVSALPLAQYRVPSQRMPGLPAVDAIQDAWVRGAADETVRIALYYRLLVWPQQ</sequence>
<dbReference type="AlphaFoldDB" id="A0A1B7YUN1"/>
<dbReference type="GeneID" id="28860013"/>
<comment type="caution">
    <text evidence="1">The sequence shown here is derived from an EMBL/GenBank/DDBJ whole genome shotgun (WGS) entry which is preliminary data.</text>
</comment>
<proteinExistence type="predicted"/>
<dbReference type="Proteomes" id="UP000092177">
    <property type="component" value="Chromosome 1"/>
</dbReference>
<accession>A0A1B7YUN1</accession>
<dbReference type="KEGG" id="chig:CH63R_00931"/>
<protein>
    <submittedName>
        <fullName evidence="1">Uncharacterized protein</fullName>
    </submittedName>
</protein>
<name>A0A1B7YUN1_COLHI</name>
<organism evidence="1 2">
    <name type="scientific">Colletotrichum higginsianum (strain IMI 349063)</name>
    <name type="common">Crucifer anthracnose fungus</name>
    <dbReference type="NCBI Taxonomy" id="759273"/>
    <lineage>
        <taxon>Eukaryota</taxon>
        <taxon>Fungi</taxon>
        <taxon>Dikarya</taxon>
        <taxon>Ascomycota</taxon>
        <taxon>Pezizomycotina</taxon>
        <taxon>Sordariomycetes</taxon>
        <taxon>Hypocreomycetidae</taxon>
        <taxon>Glomerellales</taxon>
        <taxon>Glomerellaceae</taxon>
        <taxon>Colletotrichum</taxon>
        <taxon>Colletotrichum destructivum species complex</taxon>
    </lineage>
</organism>
<evidence type="ECO:0000313" key="1">
    <source>
        <dbReference type="EMBL" id="OBR15751.1"/>
    </source>
</evidence>